<reference evidence="2 3" key="1">
    <citation type="submission" date="2020-03" db="EMBL/GenBank/DDBJ databases">
        <authorList>
            <person name="Wang L."/>
            <person name="He N."/>
            <person name="Li Y."/>
            <person name="Fang Y."/>
            <person name="Zhang F."/>
        </authorList>
    </citation>
    <scope>NUCLEOTIDE SEQUENCE [LARGE SCALE GENOMIC DNA]</scope>
    <source>
        <strain evidence="2 3">36D10-4-7</strain>
    </source>
</reference>
<evidence type="ECO:0000256" key="1">
    <source>
        <dbReference type="SAM" id="SignalP"/>
    </source>
</evidence>
<sequence length="262" mass="27043">MSYARFLLPVALLATPAAAQEALSADGDAMPLAPEGAAATFATPARDAAGRYATPNRDLSAPEALWHLRVALNVAALGCRDADESATVASYNALLARGRDALATAQGGMAIVYRQRHGTAAQARQDDAMTRLYNFFAQPTGHAGFCTTAKAVLAETAMLEPAALGDYAITALPRLEAPFLAFFAAWDRYRDQLAGWQARHAAPVLATAAAVPVAPAEPTQAVTVVLTAAALEAIRAGDVPGVTLAPVTVPATPAAVQVASVR</sequence>
<dbReference type="Proteomes" id="UP000732399">
    <property type="component" value="Unassembled WGS sequence"/>
</dbReference>
<dbReference type="RefSeq" id="WP_168133316.1">
    <property type="nucleotide sequence ID" value="NZ_JAAVJH010000002.1"/>
</dbReference>
<evidence type="ECO:0000313" key="2">
    <source>
        <dbReference type="EMBL" id="NJR77791.1"/>
    </source>
</evidence>
<name>A0ABX1CKU4_9SPHN</name>
<protein>
    <submittedName>
        <fullName evidence="2">Uncharacterized protein</fullName>
    </submittedName>
</protein>
<keyword evidence="3" id="KW-1185">Reference proteome</keyword>
<dbReference type="EMBL" id="JAAVJH010000002">
    <property type="protein sequence ID" value="NJR77791.1"/>
    <property type="molecule type" value="Genomic_DNA"/>
</dbReference>
<organism evidence="2 3">
    <name type="scientific">Sphingomonas corticis</name>
    <dbReference type="NCBI Taxonomy" id="2722791"/>
    <lineage>
        <taxon>Bacteria</taxon>
        <taxon>Pseudomonadati</taxon>
        <taxon>Pseudomonadota</taxon>
        <taxon>Alphaproteobacteria</taxon>
        <taxon>Sphingomonadales</taxon>
        <taxon>Sphingomonadaceae</taxon>
        <taxon>Sphingomonas</taxon>
    </lineage>
</organism>
<feature type="chain" id="PRO_5046167992" evidence="1">
    <location>
        <begin position="20"/>
        <end position="262"/>
    </location>
</feature>
<proteinExistence type="predicted"/>
<comment type="caution">
    <text evidence="2">The sequence shown here is derived from an EMBL/GenBank/DDBJ whole genome shotgun (WGS) entry which is preliminary data.</text>
</comment>
<accession>A0ABX1CKU4</accession>
<feature type="signal peptide" evidence="1">
    <location>
        <begin position="1"/>
        <end position="19"/>
    </location>
</feature>
<gene>
    <name evidence="2" type="ORF">HBH26_04060</name>
</gene>
<evidence type="ECO:0000313" key="3">
    <source>
        <dbReference type="Proteomes" id="UP000732399"/>
    </source>
</evidence>
<keyword evidence="1" id="KW-0732">Signal</keyword>